<dbReference type="PANTHER" id="PTHR15720:SF14">
    <property type="entry name" value="GREB1-LIKE PROTEIN"/>
    <property type="match status" value="1"/>
</dbReference>
<dbReference type="InterPro" id="IPR049100">
    <property type="entry name" value="TAGT"/>
</dbReference>
<dbReference type="Proteomes" id="UP001163046">
    <property type="component" value="Unassembled WGS sequence"/>
</dbReference>
<feature type="domain" description="TET-Associated Glycosyltransferase" evidence="1">
    <location>
        <begin position="66"/>
        <end position="136"/>
    </location>
</feature>
<keyword evidence="3" id="KW-1185">Reference proteome</keyword>
<dbReference type="PANTHER" id="PTHR15720">
    <property type="entry name" value="GREB1-RELATED"/>
    <property type="match status" value="1"/>
</dbReference>
<evidence type="ECO:0000313" key="2">
    <source>
        <dbReference type="EMBL" id="KAJ7387536.1"/>
    </source>
</evidence>
<accession>A0A9X0D5R9</accession>
<protein>
    <submittedName>
        <fullName evidence="2">GREB1-like protein</fullName>
    </submittedName>
</protein>
<sequence length="144" mass="16143">MYTLQCGEKLQFIIPHRCLQSFTFTKEKQLRSLRLAVVLTGWTGEVVKPLKTESGDGEAVGLVRSPIMMPSTGRHDYGLLNLYHAMEGENHTLLVFVKHQEMALYHKAWPNHVIVGLPASADTQGLGAARFYIKKSSLTQCNPF</sequence>
<dbReference type="AlphaFoldDB" id="A0A9X0D5R9"/>
<dbReference type="EMBL" id="MU825873">
    <property type="protein sequence ID" value="KAJ7387536.1"/>
    <property type="molecule type" value="Genomic_DNA"/>
</dbReference>
<gene>
    <name evidence="2" type="primary">GREB1L_1</name>
    <name evidence="2" type="ORF">OS493_000867</name>
</gene>
<evidence type="ECO:0000313" key="3">
    <source>
        <dbReference type="Proteomes" id="UP001163046"/>
    </source>
</evidence>
<name>A0A9X0D5R9_9CNID</name>
<evidence type="ECO:0000259" key="1">
    <source>
        <dbReference type="Pfam" id="PF20691"/>
    </source>
</evidence>
<dbReference type="Pfam" id="PF20691">
    <property type="entry name" value="TAGT"/>
    <property type="match status" value="1"/>
</dbReference>
<organism evidence="2 3">
    <name type="scientific">Desmophyllum pertusum</name>
    <dbReference type="NCBI Taxonomy" id="174260"/>
    <lineage>
        <taxon>Eukaryota</taxon>
        <taxon>Metazoa</taxon>
        <taxon>Cnidaria</taxon>
        <taxon>Anthozoa</taxon>
        <taxon>Hexacorallia</taxon>
        <taxon>Scleractinia</taxon>
        <taxon>Caryophylliina</taxon>
        <taxon>Caryophylliidae</taxon>
        <taxon>Desmophyllum</taxon>
    </lineage>
</organism>
<dbReference type="InterPro" id="IPR028422">
    <property type="entry name" value="GREB1"/>
</dbReference>
<comment type="caution">
    <text evidence="2">The sequence shown here is derived from an EMBL/GenBank/DDBJ whole genome shotgun (WGS) entry which is preliminary data.</text>
</comment>
<proteinExistence type="predicted"/>
<dbReference type="OrthoDB" id="8824828at2759"/>
<reference evidence="2" key="1">
    <citation type="submission" date="2023-01" db="EMBL/GenBank/DDBJ databases">
        <title>Genome assembly of the deep-sea coral Lophelia pertusa.</title>
        <authorList>
            <person name="Herrera S."/>
            <person name="Cordes E."/>
        </authorList>
    </citation>
    <scope>NUCLEOTIDE SEQUENCE</scope>
    <source>
        <strain evidence="2">USNM1676648</strain>
        <tissue evidence="2">Polyp</tissue>
    </source>
</reference>